<evidence type="ECO:0000256" key="2">
    <source>
        <dbReference type="ARBA" id="ARBA00022621"/>
    </source>
</evidence>
<keyword evidence="3" id="KW-0479">Metal-binding</keyword>
<dbReference type="InterPro" id="IPR012312">
    <property type="entry name" value="Hemerythrin-like"/>
</dbReference>
<evidence type="ECO:0000256" key="1">
    <source>
        <dbReference type="ARBA" id="ARBA00010587"/>
    </source>
</evidence>
<keyword evidence="4" id="KW-0408">Iron</keyword>
<reference evidence="6 7" key="1">
    <citation type="submission" date="2020-02" db="EMBL/GenBank/DDBJ databases">
        <authorList>
            <person name="Dziuba M."/>
            <person name="Kuznetsov B."/>
            <person name="Mardanov A."/>
            <person name="Ravin N."/>
            <person name="Grouzdev D."/>
        </authorList>
    </citation>
    <scope>NUCLEOTIDE SEQUENCE [LARGE SCALE GENOMIC DNA]</scope>
    <source>
        <strain evidence="6 7">SpK</strain>
    </source>
</reference>
<evidence type="ECO:0000259" key="5">
    <source>
        <dbReference type="Pfam" id="PF01814"/>
    </source>
</evidence>
<organism evidence="6 7">
    <name type="scientific">Magnetospirillum aberrantis SpK</name>
    <dbReference type="NCBI Taxonomy" id="908842"/>
    <lineage>
        <taxon>Bacteria</taxon>
        <taxon>Pseudomonadati</taxon>
        <taxon>Pseudomonadota</taxon>
        <taxon>Alphaproteobacteria</taxon>
        <taxon>Rhodospirillales</taxon>
        <taxon>Rhodospirillaceae</taxon>
        <taxon>Magnetospirillum</taxon>
    </lineage>
</organism>
<dbReference type="NCBIfam" id="NF033749">
    <property type="entry name" value="bact_hemeryth"/>
    <property type="match status" value="1"/>
</dbReference>
<dbReference type="EMBL" id="JAAIYP010000027">
    <property type="protein sequence ID" value="NFV79408.1"/>
    <property type="molecule type" value="Genomic_DNA"/>
</dbReference>
<evidence type="ECO:0000256" key="3">
    <source>
        <dbReference type="ARBA" id="ARBA00022723"/>
    </source>
</evidence>
<evidence type="ECO:0000313" key="6">
    <source>
        <dbReference type="EMBL" id="NFV79408.1"/>
    </source>
</evidence>
<dbReference type="Gene3D" id="1.20.120.50">
    <property type="entry name" value="Hemerythrin-like"/>
    <property type="match status" value="1"/>
</dbReference>
<dbReference type="GO" id="GO:0005344">
    <property type="term" value="F:oxygen carrier activity"/>
    <property type="evidence" value="ECO:0007669"/>
    <property type="project" value="UniProtKB-KW"/>
</dbReference>
<comment type="caution">
    <text evidence="6">The sequence shown here is derived from an EMBL/GenBank/DDBJ whole genome shotgun (WGS) entry which is preliminary data.</text>
</comment>
<dbReference type="NCBIfam" id="TIGR02481">
    <property type="entry name" value="hemeryth_dom"/>
    <property type="match status" value="1"/>
</dbReference>
<dbReference type="PANTHER" id="PTHR37164:SF1">
    <property type="entry name" value="BACTERIOHEMERYTHRIN"/>
    <property type="match status" value="1"/>
</dbReference>
<sequence length="140" mass="15977">MTVSRIEWSDEFKLGLPAIDAEHKDLLDVCNLFLEAVEAGQSVAALAQVLDNMILRTRAHFLAEERLLDRHGYPGLVAHRTEHERLLLQAEALKARYTDAAQAEEIANLTSETAHFLQTWLLDHIRTNDRPYRPFLMSLS</sequence>
<dbReference type="InterPro" id="IPR035938">
    <property type="entry name" value="Hemerythrin-like_sf"/>
</dbReference>
<dbReference type="Proteomes" id="UP000480684">
    <property type="component" value="Unassembled WGS sequence"/>
</dbReference>
<dbReference type="InterPro" id="IPR050669">
    <property type="entry name" value="Hemerythrin"/>
</dbReference>
<accession>A0A7C9USL6</accession>
<dbReference type="InterPro" id="IPR012827">
    <property type="entry name" value="Hemerythrin_metal-bd"/>
</dbReference>
<dbReference type="PROSITE" id="PS00550">
    <property type="entry name" value="HEMERYTHRINS"/>
    <property type="match status" value="1"/>
</dbReference>
<evidence type="ECO:0000256" key="4">
    <source>
        <dbReference type="ARBA" id="ARBA00023004"/>
    </source>
</evidence>
<name>A0A7C9USL6_9PROT</name>
<dbReference type="GO" id="GO:0046872">
    <property type="term" value="F:metal ion binding"/>
    <property type="evidence" value="ECO:0007669"/>
    <property type="project" value="UniProtKB-KW"/>
</dbReference>
<dbReference type="RefSeq" id="WP_163675728.1">
    <property type="nucleotide sequence ID" value="NZ_JAAIYP010000027.1"/>
</dbReference>
<evidence type="ECO:0000313" key="7">
    <source>
        <dbReference type="Proteomes" id="UP000480684"/>
    </source>
</evidence>
<protein>
    <submittedName>
        <fullName evidence="6">Hemerythrin family protein</fullName>
    </submittedName>
</protein>
<dbReference type="InterPro" id="IPR016131">
    <property type="entry name" value="Haemerythrin_Fe_BS"/>
</dbReference>
<dbReference type="CDD" id="cd12107">
    <property type="entry name" value="Hemerythrin"/>
    <property type="match status" value="1"/>
</dbReference>
<keyword evidence="7" id="KW-1185">Reference proteome</keyword>
<dbReference type="Pfam" id="PF01814">
    <property type="entry name" value="Hemerythrin"/>
    <property type="match status" value="1"/>
</dbReference>
<dbReference type="PANTHER" id="PTHR37164">
    <property type="entry name" value="BACTERIOHEMERYTHRIN"/>
    <property type="match status" value="1"/>
</dbReference>
<comment type="similarity">
    <text evidence="1">Belongs to the hemerythrin family.</text>
</comment>
<proteinExistence type="inferred from homology"/>
<gene>
    <name evidence="6" type="ORF">G4223_04700</name>
</gene>
<dbReference type="SUPFAM" id="SSF47188">
    <property type="entry name" value="Hemerythrin-like"/>
    <property type="match status" value="1"/>
</dbReference>
<keyword evidence="2" id="KW-0561">Oxygen transport</keyword>
<dbReference type="AlphaFoldDB" id="A0A7C9USL6"/>
<feature type="domain" description="Hemerythrin-like" evidence="5">
    <location>
        <begin position="16"/>
        <end position="134"/>
    </location>
</feature>
<keyword evidence="2" id="KW-0813">Transport</keyword>